<reference evidence="2" key="1">
    <citation type="submission" date="2023-07" db="EMBL/GenBank/DDBJ databases">
        <authorList>
            <consortium name="AG Swart"/>
            <person name="Singh M."/>
            <person name="Singh A."/>
            <person name="Seah K."/>
            <person name="Emmerich C."/>
        </authorList>
    </citation>
    <scope>NUCLEOTIDE SEQUENCE</scope>
    <source>
        <strain evidence="2">DP1</strain>
    </source>
</reference>
<dbReference type="GO" id="GO:0046856">
    <property type="term" value="P:phosphatidylinositol dephosphorylation"/>
    <property type="evidence" value="ECO:0007669"/>
    <property type="project" value="InterPro"/>
</dbReference>
<dbReference type="SUPFAM" id="SSF56219">
    <property type="entry name" value="DNase I-like"/>
    <property type="match status" value="1"/>
</dbReference>
<evidence type="ECO:0000259" key="1">
    <source>
        <dbReference type="SMART" id="SM00128"/>
    </source>
</evidence>
<feature type="domain" description="Inositol polyphosphate-related phosphatase" evidence="1">
    <location>
        <begin position="18"/>
        <end position="349"/>
    </location>
</feature>
<keyword evidence="3" id="KW-1185">Reference proteome</keyword>
<name>A0AAD1UH30_EUPCR</name>
<comment type="caution">
    <text evidence="2">The sequence shown here is derived from an EMBL/GenBank/DDBJ whole genome shotgun (WGS) entry which is preliminary data.</text>
</comment>
<dbReference type="PANTHER" id="PTHR11200">
    <property type="entry name" value="INOSITOL 5-PHOSPHATASE"/>
    <property type="match status" value="1"/>
</dbReference>
<accession>A0AAD1UH30</accession>
<dbReference type="Gene3D" id="3.60.10.10">
    <property type="entry name" value="Endonuclease/exonuclease/phosphatase"/>
    <property type="match status" value="1"/>
</dbReference>
<dbReference type="Proteomes" id="UP001295684">
    <property type="component" value="Unassembled WGS sequence"/>
</dbReference>
<sequence length="428" mass="50072">MELEETQEETKKIKLEEEYYNIFILTLNCFETKPQGKLDYEELLKSKNPADLQDIVIVGLQEIISAGIMKKVFSSKVDAKDIMAIAIEIQEALKNINSGSEYVLAACESKFTMATLFFCRKEIKDSIENIKTKWEDISKPFISIKGCNLVRFDIKDFGSLIFVNSHFPSGEEESNNKYRTHAFESINKIVMKDTKDKYFYKDHDIQFIFGDLNFRVDIPFDDIIDEINSKDHADQVLIEDMLKKDQLNMFKAQDSEAAELEEMKINFLPTYKINREKGNYELEKCRMPSWCDRILWHQNKETKYKFKVKGNFYESRLAKVKSEDDEQLFNFSDHHPVIAEFKITKEEWEDVKLSEPDIHIVKSEKPIESGRPSAGKKLIRKAKPVEKKGASIEKFEVDEEYKLRDFVDETKDGKQEPPASKAWCCLWR</sequence>
<proteinExistence type="predicted"/>
<evidence type="ECO:0000313" key="3">
    <source>
        <dbReference type="Proteomes" id="UP001295684"/>
    </source>
</evidence>
<dbReference type="InterPro" id="IPR046985">
    <property type="entry name" value="IP5"/>
</dbReference>
<dbReference type="GO" id="GO:0004439">
    <property type="term" value="F:phosphatidylinositol-4,5-bisphosphate 5-phosphatase activity"/>
    <property type="evidence" value="ECO:0007669"/>
    <property type="project" value="TreeGrafter"/>
</dbReference>
<dbReference type="SMART" id="SM00128">
    <property type="entry name" value="IPPc"/>
    <property type="match status" value="1"/>
</dbReference>
<dbReference type="Pfam" id="PF22669">
    <property type="entry name" value="Exo_endo_phos2"/>
    <property type="match status" value="1"/>
</dbReference>
<dbReference type="InterPro" id="IPR036691">
    <property type="entry name" value="Endo/exonu/phosph_ase_sf"/>
</dbReference>
<dbReference type="InterPro" id="IPR000300">
    <property type="entry name" value="IPPc"/>
</dbReference>
<protein>
    <recommendedName>
        <fullName evidence="1">Inositol polyphosphate-related phosphatase domain-containing protein</fullName>
    </recommendedName>
</protein>
<evidence type="ECO:0000313" key="2">
    <source>
        <dbReference type="EMBL" id="CAI2366695.1"/>
    </source>
</evidence>
<gene>
    <name evidence="2" type="ORF">ECRASSUSDP1_LOCUS7968</name>
</gene>
<organism evidence="2 3">
    <name type="scientific">Euplotes crassus</name>
    <dbReference type="NCBI Taxonomy" id="5936"/>
    <lineage>
        <taxon>Eukaryota</taxon>
        <taxon>Sar</taxon>
        <taxon>Alveolata</taxon>
        <taxon>Ciliophora</taxon>
        <taxon>Intramacronucleata</taxon>
        <taxon>Spirotrichea</taxon>
        <taxon>Hypotrichia</taxon>
        <taxon>Euplotida</taxon>
        <taxon>Euplotidae</taxon>
        <taxon>Moneuplotes</taxon>
    </lineage>
</organism>
<dbReference type="AlphaFoldDB" id="A0AAD1UH30"/>
<dbReference type="EMBL" id="CAMPGE010007779">
    <property type="protein sequence ID" value="CAI2366695.1"/>
    <property type="molecule type" value="Genomic_DNA"/>
</dbReference>